<dbReference type="InterPro" id="IPR002789">
    <property type="entry name" value="HerA_central"/>
</dbReference>
<dbReference type="OrthoDB" id="3258326at2"/>
<dbReference type="EMBL" id="FMCU01000001">
    <property type="protein sequence ID" value="SCE63541.1"/>
    <property type="molecule type" value="Genomic_DNA"/>
</dbReference>
<protein>
    <submittedName>
        <fullName evidence="4">AAA-like domain-containing protein</fullName>
    </submittedName>
</protein>
<keyword evidence="5" id="KW-1185">Reference proteome</keyword>
<dbReference type="RefSeq" id="WP_091237192.1">
    <property type="nucleotide sequence ID" value="NZ_FMCU01000001.1"/>
</dbReference>
<dbReference type="Pfam" id="PF01935">
    <property type="entry name" value="DUF87"/>
    <property type="match status" value="1"/>
</dbReference>
<reference evidence="5" key="1">
    <citation type="submission" date="2016-06" db="EMBL/GenBank/DDBJ databases">
        <authorList>
            <person name="Varghese N."/>
            <person name="Submissions Spin"/>
        </authorList>
    </citation>
    <scope>NUCLEOTIDE SEQUENCE [LARGE SCALE GENOMIC DNA]</scope>
    <source>
        <strain evidence="5">DSM 44100</strain>
    </source>
</reference>
<feature type="domain" description="DUF8128" evidence="3">
    <location>
        <begin position="64"/>
        <end position="374"/>
    </location>
</feature>
<organism evidence="4 5">
    <name type="scientific">Micromonospora matsumotoense</name>
    <dbReference type="NCBI Taxonomy" id="121616"/>
    <lineage>
        <taxon>Bacteria</taxon>
        <taxon>Bacillati</taxon>
        <taxon>Actinomycetota</taxon>
        <taxon>Actinomycetes</taxon>
        <taxon>Micromonosporales</taxon>
        <taxon>Micromonosporaceae</taxon>
        <taxon>Micromonospora</taxon>
    </lineage>
</organism>
<dbReference type="InterPro" id="IPR058441">
    <property type="entry name" value="DUF8128"/>
</dbReference>
<sequence>MNTLPTWPGEVWQWIVARPWLGFLGAAAIVGYVFGHDQVLAWRHKRYATGARWLTIAAPPEVTPESAAAFWTTLVGVLTPSVWRRRVYGIPHVGWEYTWTGRALTIRVWVPGTVPPGAVEAAVRAAWPASTLTTEDAAAPIPASVGEQVGGAHWPQSTDVLPLRTEHDADPLRALLSAGAEVRHREHACVQILARPATARRVRAARRAAATSGTHPHGRPDMAARAVSGMARLAIEPLLWMLDVFTPGPSRSRTPTHAGATGRTAERDPVATADARTIVEKAVRVPHYEIAVRFAVAADLDKSQPDKERVKQIRERLVGLGHTIASAAAAYTGPNRLRRMKMPAPVATVAGRRLRRGFLASVPELAAMAALPQDLAVPGLDRARAKAVPAPVAVPSGGRGVKVLGRSQIGHHSVGLTVTDARQHIHVVGKTGVGKSTLLLNMILGDIRAGRGTVVIDPRGDLITDILDRLPASYAKKIVIIDPDQENPGCFNPLDDRGDPHLAVDNLVGIFAKIFQGQWGPRMDDTMRVACLTLMRHAKPTLSLVPSLLQDKEFRARFTHGLDDPDGLGGFWVWYDGINESFRGQVIAPVLARLRAFLLRDFVKSVIGNARSSFDMGKVLDGEVLLCRLPKGILGEETARILGSLIVARVWQAAIARASIPEAERKDANLYIDECQNFLTLPGSVGDMLAEARGFRLGLVLAHQDLAQLPKDVGAAISANARSKLFFNVDPADARELSRHTKPELDEHDLAHLDVYTAAARLLVGNRELPAFTFVTNPPVELVGEATAIRQKVAAAHSRDTDDPPMERLARTAMKRRMAARER</sequence>
<dbReference type="PANTHER" id="PTHR30121:SF11">
    <property type="entry name" value="AAA+ ATPASE DOMAIN-CONTAINING PROTEIN"/>
    <property type="match status" value="1"/>
</dbReference>
<dbReference type="CDD" id="cd01127">
    <property type="entry name" value="TrwB_TraG_TraD_VirD4"/>
    <property type="match status" value="2"/>
</dbReference>
<evidence type="ECO:0000259" key="3">
    <source>
        <dbReference type="Pfam" id="PF26449"/>
    </source>
</evidence>
<dbReference type="Proteomes" id="UP000198797">
    <property type="component" value="Unassembled WGS sequence"/>
</dbReference>
<dbReference type="Gene3D" id="3.40.50.300">
    <property type="entry name" value="P-loop containing nucleotide triphosphate hydrolases"/>
    <property type="match status" value="2"/>
</dbReference>
<feature type="domain" description="Helicase HerA central" evidence="2">
    <location>
        <begin position="414"/>
        <end position="493"/>
    </location>
</feature>
<dbReference type="Pfam" id="PF26449">
    <property type="entry name" value="DUF8128"/>
    <property type="match status" value="1"/>
</dbReference>
<accession>A0A1C4TVS9</accession>
<proteinExistence type="predicted"/>
<dbReference type="InterPro" id="IPR051162">
    <property type="entry name" value="T4SS_component"/>
</dbReference>
<evidence type="ECO:0000313" key="4">
    <source>
        <dbReference type="EMBL" id="SCE63541.1"/>
    </source>
</evidence>
<keyword evidence="1" id="KW-0812">Transmembrane</keyword>
<dbReference type="PANTHER" id="PTHR30121">
    <property type="entry name" value="UNCHARACTERIZED PROTEIN YJGR-RELATED"/>
    <property type="match status" value="1"/>
</dbReference>
<evidence type="ECO:0000256" key="1">
    <source>
        <dbReference type="SAM" id="Phobius"/>
    </source>
</evidence>
<dbReference type="STRING" id="121616.GA0070216_1019"/>
<keyword evidence="1" id="KW-1133">Transmembrane helix</keyword>
<dbReference type="SUPFAM" id="SSF52540">
    <property type="entry name" value="P-loop containing nucleoside triphosphate hydrolases"/>
    <property type="match status" value="1"/>
</dbReference>
<keyword evidence="1" id="KW-0472">Membrane</keyword>
<gene>
    <name evidence="4" type="ORF">GA0070216_1019</name>
</gene>
<evidence type="ECO:0000259" key="2">
    <source>
        <dbReference type="Pfam" id="PF01935"/>
    </source>
</evidence>
<dbReference type="AlphaFoldDB" id="A0A1C4TVS9"/>
<dbReference type="InterPro" id="IPR027417">
    <property type="entry name" value="P-loop_NTPase"/>
</dbReference>
<name>A0A1C4TVS9_9ACTN</name>
<feature type="transmembrane region" description="Helical" evidence="1">
    <location>
        <begin position="12"/>
        <end position="35"/>
    </location>
</feature>
<evidence type="ECO:0000313" key="5">
    <source>
        <dbReference type="Proteomes" id="UP000198797"/>
    </source>
</evidence>